<keyword evidence="1" id="KW-0808">Transferase</keyword>
<gene>
    <name evidence="1" type="ORF">SAMN04489806_1680</name>
</gene>
<dbReference type="GO" id="GO:0016301">
    <property type="term" value="F:kinase activity"/>
    <property type="evidence" value="ECO:0007669"/>
    <property type="project" value="UniProtKB-KW"/>
</dbReference>
<dbReference type="RefSeq" id="WP_091182535.1">
    <property type="nucleotide sequence ID" value="NZ_FNRY01000001.1"/>
</dbReference>
<name>A0A1H4LX66_9MICO</name>
<evidence type="ECO:0000313" key="1">
    <source>
        <dbReference type="EMBL" id="SEB75104.1"/>
    </source>
</evidence>
<accession>A0A1H4LX66</accession>
<dbReference type="SUPFAM" id="SSF55874">
    <property type="entry name" value="ATPase domain of HSP90 chaperone/DNA topoisomerase II/histidine kinase"/>
    <property type="match status" value="1"/>
</dbReference>
<dbReference type="OrthoDB" id="9802640at2"/>
<sequence length="657" mass="73864">MTFSPFDPLEFKNSATTQAALAAVRREIENILSSYVGWFDPFAELIQNALDSVDARMVAERHDGNDAYIPTIFIEIDVDDNKLTVTDNGVGLSETEFTQFLAPSFSFKKGNGKTRGHKGVGATYVAYGFNSMRISTKYPGFEATGQITGARTWLSEYGSAENPKVLPLSPEQWHASFESIDRGVAVTVRFDDTTTPGKLSWLKADTASTWMKLLRIKTGLGAVVSEDHKRILVKVISNGQATTAERNGTAYLWLHESAAKSASLREINEKADEIYARHGDLRRFPDRFSRLDFIYDSWDTQEIRSNLSSALDDEDLTTLEKYSPTVSFEFGYTAKLWTNFNKDLGIRVGQSVLTSGIQLAANNMPQGETILVPLVRNIGRQNQVHFLIHFANYTPDLGRKGFHRELTEFAKRIARGITEGPLSKRRAQLKPNTGASPDLARELAIEDWKAQLMDHEKESPLELTSPYFFVPTKSISITSVPTREQDVIALFHELVAGGVIRGLVIMSTNERSTYDGLFKISFQMDPELYRYHSEMNPLGVSEDVLTGLRGRVTPPRVLEYKYSLDGLIEDFDSNDKNINDIDLCIAWETGDLYESRYALSTVLIPENADQRQYHGVTHVLQDLETGNKHCDLIILKELIQHLNDPGESNSLQRDKYE</sequence>
<dbReference type="EMBL" id="FNRY01000001">
    <property type="protein sequence ID" value="SEB75104.1"/>
    <property type="molecule type" value="Genomic_DNA"/>
</dbReference>
<dbReference type="AlphaFoldDB" id="A0A1H4LX66"/>
<dbReference type="Gene3D" id="3.30.565.10">
    <property type="entry name" value="Histidine kinase-like ATPase, C-terminal domain"/>
    <property type="match status" value="1"/>
</dbReference>
<reference evidence="1 2" key="1">
    <citation type="submission" date="2016-10" db="EMBL/GenBank/DDBJ databases">
        <authorList>
            <person name="de Groot N.N."/>
        </authorList>
    </citation>
    <scope>NUCLEOTIDE SEQUENCE [LARGE SCALE GENOMIC DNA]</scope>
    <source>
        <strain evidence="1 2">DSM 21799</strain>
    </source>
</reference>
<keyword evidence="2" id="KW-1185">Reference proteome</keyword>
<dbReference type="Proteomes" id="UP000199183">
    <property type="component" value="Unassembled WGS sequence"/>
</dbReference>
<keyword evidence="1" id="KW-0418">Kinase</keyword>
<dbReference type="InterPro" id="IPR036890">
    <property type="entry name" value="HATPase_C_sf"/>
</dbReference>
<proteinExistence type="predicted"/>
<organism evidence="1 2">
    <name type="scientific">Paramicrobacterium humi</name>
    <dbReference type="NCBI Taxonomy" id="640635"/>
    <lineage>
        <taxon>Bacteria</taxon>
        <taxon>Bacillati</taxon>
        <taxon>Actinomycetota</taxon>
        <taxon>Actinomycetes</taxon>
        <taxon>Micrococcales</taxon>
        <taxon>Microbacteriaceae</taxon>
        <taxon>Paramicrobacterium</taxon>
    </lineage>
</organism>
<evidence type="ECO:0000313" key="2">
    <source>
        <dbReference type="Proteomes" id="UP000199183"/>
    </source>
</evidence>
<protein>
    <submittedName>
        <fullName evidence="1">Histidine kinase-, DNA gyrase B-, and HSP90-like ATPase</fullName>
    </submittedName>
</protein>